<dbReference type="Proteomes" id="UP000295793">
    <property type="component" value="Unassembled WGS sequence"/>
</dbReference>
<dbReference type="EMBL" id="SLZR01000001">
    <property type="protein sequence ID" value="TCS43666.1"/>
    <property type="molecule type" value="Genomic_DNA"/>
</dbReference>
<dbReference type="Gene3D" id="3.90.79.10">
    <property type="entry name" value="Nucleoside Triphosphate Pyrophosphohydrolase"/>
    <property type="match status" value="1"/>
</dbReference>
<proteinExistence type="inferred from homology"/>
<dbReference type="Gene3D" id="3.40.630.30">
    <property type="match status" value="1"/>
</dbReference>
<dbReference type="PROSITE" id="PS00893">
    <property type="entry name" value="NUDIX_BOX"/>
    <property type="match status" value="1"/>
</dbReference>
<dbReference type="SUPFAM" id="SSF55811">
    <property type="entry name" value="Nudix"/>
    <property type="match status" value="1"/>
</dbReference>
<dbReference type="GO" id="GO:0051287">
    <property type="term" value="F:NAD binding"/>
    <property type="evidence" value="ECO:0007669"/>
    <property type="project" value="TreeGrafter"/>
</dbReference>
<evidence type="ECO:0000259" key="4">
    <source>
        <dbReference type="PROSITE" id="PS51462"/>
    </source>
</evidence>
<dbReference type="InterPro" id="IPR020084">
    <property type="entry name" value="NUDIX_hydrolase_CS"/>
</dbReference>
<dbReference type="PANTHER" id="PTHR13994:SF13">
    <property type="entry name" value="FI03680P"/>
    <property type="match status" value="1"/>
</dbReference>
<name>A0A4R3ID34_9GAMM</name>
<dbReference type="Pfam" id="PF18290">
    <property type="entry name" value="Nudix_hydro"/>
    <property type="match status" value="1"/>
</dbReference>
<gene>
    <name evidence="5" type="ORF">BCF53_1018</name>
</gene>
<comment type="similarity">
    <text evidence="3">Belongs to the Nudix hydrolase family.</text>
</comment>
<comment type="caution">
    <text evidence="5">The sequence shown here is derived from an EMBL/GenBank/DDBJ whole genome shotgun (WGS) entry which is preliminary data.</text>
</comment>
<evidence type="ECO:0000256" key="1">
    <source>
        <dbReference type="ARBA" id="ARBA00001946"/>
    </source>
</evidence>
<dbReference type="InterPro" id="IPR015797">
    <property type="entry name" value="NUDIX_hydrolase-like_dom_sf"/>
</dbReference>
<dbReference type="InterPro" id="IPR000086">
    <property type="entry name" value="NUDIX_hydrolase_dom"/>
</dbReference>
<dbReference type="CDD" id="cd04670">
    <property type="entry name" value="NUDIX_ASFGF2_Nudt6"/>
    <property type="match status" value="1"/>
</dbReference>
<keyword evidence="2 3" id="KW-0378">Hydrolase</keyword>
<feature type="domain" description="Nudix hydrolase" evidence="4">
    <location>
        <begin position="90"/>
        <end position="220"/>
    </location>
</feature>
<dbReference type="PRINTS" id="PR00502">
    <property type="entry name" value="NUDIXFAMILY"/>
</dbReference>
<dbReference type="AlphaFoldDB" id="A0A4R3ID34"/>
<reference evidence="5 6" key="1">
    <citation type="submission" date="2019-03" db="EMBL/GenBank/DDBJ databases">
        <title>Genomic Encyclopedia of Archaeal and Bacterial Type Strains, Phase II (KMG-II): from individual species to whole genera.</title>
        <authorList>
            <person name="Goeker M."/>
        </authorList>
    </citation>
    <scope>NUCLEOTIDE SEQUENCE [LARGE SCALE GENOMIC DNA]</scope>
    <source>
        <strain evidence="5 6">DSM 15388</strain>
    </source>
</reference>
<dbReference type="PANTHER" id="PTHR13994">
    <property type="entry name" value="NUDIX HYDROLASE RELATED"/>
    <property type="match status" value="1"/>
</dbReference>
<dbReference type="InterPro" id="IPR020476">
    <property type="entry name" value="Nudix_hydrolase"/>
</dbReference>
<protein>
    <submittedName>
        <fullName evidence="5">ADP-ribose pyrophosphatase YjhB (NUDIX family)</fullName>
    </submittedName>
</protein>
<dbReference type="PROSITE" id="PS51462">
    <property type="entry name" value="NUDIX"/>
    <property type="match status" value="1"/>
</dbReference>
<evidence type="ECO:0000256" key="3">
    <source>
        <dbReference type="RuleBase" id="RU003476"/>
    </source>
</evidence>
<dbReference type="Pfam" id="PF00293">
    <property type="entry name" value="NUDIX"/>
    <property type="match status" value="1"/>
</dbReference>
<accession>A0A4R3ID34</accession>
<dbReference type="OrthoDB" id="9787476at2"/>
<evidence type="ECO:0000313" key="6">
    <source>
        <dbReference type="Proteomes" id="UP000295793"/>
    </source>
</evidence>
<dbReference type="GO" id="GO:0035529">
    <property type="term" value="F:NADH pyrophosphatase activity"/>
    <property type="evidence" value="ECO:0007669"/>
    <property type="project" value="TreeGrafter"/>
</dbReference>
<dbReference type="InterPro" id="IPR040618">
    <property type="entry name" value="Pre-Nudix"/>
</dbReference>
<keyword evidence="6" id="KW-1185">Reference proteome</keyword>
<dbReference type="RefSeq" id="WP_132698599.1">
    <property type="nucleotide sequence ID" value="NZ_SLZR01000001.1"/>
</dbReference>
<sequence>MDVFEITFNPFNGAEVSHTGKTICDQSINNLLMAMRELNKDLIWLTISIENAYAIPLLTSAGFVFHICQEDKITLIHRLTDGALAPFAPTHTVGVGGFVQRENGDVLLIRDRMMNGKGFKLPGGYVDAGEGIEQAAQREVFEETGIHAAFDSLVGMVSKHPHQFNKTNLYIICALNPSSFEINIQDTMEIETAVWMRPADFIADNDSSRFHRHLVESLIDKNGLGKNSFRFEFQSQAMREMFLI</sequence>
<comment type="cofactor">
    <cofactor evidence="1">
        <name>Mg(2+)</name>
        <dbReference type="ChEBI" id="CHEBI:18420"/>
    </cofactor>
</comment>
<dbReference type="InterPro" id="IPR003293">
    <property type="entry name" value="Nudix_hydrolase6-like"/>
</dbReference>
<evidence type="ECO:0000313" key="5">
    <source>
        <dbReference type="EMBL" id="TCS43666.1"/>
    </source>
</evidence>
<dbReference type="GO" id="GO:0047631">
    <property type="term" value="F:ADP-ribose diphosphatase activity"/>
    <property type="evidence" value="ECO:0007669"/>
    <property type="project" value="TreeGrafter"/>
</dbReference>
<evidence type="ECO:0000256" key="2">
    <source>
        <dbReference type="ARBA" id="ARBA00022801"/>
    </source>
</evidence>
<organism evidence="5 6">
    <name type="scientific">Reinekea marinisedimentorum</name>
    <dbReference type="NCBI Taxonomy" id="230495"/>
    <lineage>
        <taxon>Bacteria</taxon>
        <taxon>Pseudomonadati</taxon>
        <taxon>Pseudomonadota</taxon>
        <taxon>Gammaproteobacteria</taxon>
        <taxon>Oceanospirillales</taxon>
        <taxon>Saccharospirillaceae</taxon>
        <taxon>Reinekea</taxon>
    </lineage>
</organism>